<name>A0A0M3IBZ1_ASCLU</name>
<feature type="compositionally biased region" description="Low complexity" evidence="1">
    <location>
        <begin position="22"/>
        <end position="34"/>
    </location>
</feature>
<accession>A0A0M3IBZ1</accession>
<proteinExistence type="predicted"/>
<reference evidence="3" key="1">
    <citation type="submission" date="2017-02" db="UniProtKB">
        <authorList>
            <consortium name="WormBaseParasite"/>
        </authorList>
    </citation>
    <scope>IDENTIFICATION</scope>
</reference>
<evidence type="ECO:0000313" key="3">
    <source>
        <dbReference type="WBParaSite" id="ALUE_0001532001-mRNA-1"/>
    </source>
</evidence>
<feature type="compositionally biased region" description="Basic and acidic residues" evidence="1">
    <location>
        <begin position="170"/>
        <end position="189"/>
    </location>
</feature>
<evidence type="ECO:0000256" key="1">
    <source>
        <dbReference type="SAM" id="MobiDB-lite"/>
    </source>
</evidence>
<dbReference type="AlphaFoldDB" id="A0A0M3IBZ1"/>
<dbReference type="Proteomes" id="UP000036681">
    <property type="component" value="Unplaced"/>
</dbReference>
<sequence>CTFTSAPNLHLPLEAKDERQNSSGSGTHTRSSTGNLANLPILKQPAAGAPQPEVQHQLQNSLAAHQYALQQLQEVITLLSKPEDQWLEPLQRADIDHERELELFRKSQTAEFLYTLELARERAVTISANIQQIEKTLRELSSVPSLTNPPPTNAAGQGSCVASLPDEFAEEKKKEGSQKPVCREKETSHERKHLKLQVKKVARMKHKTVKQLRLKIGQSSLEPGHTEMKKTIFDKVRDVGEQATREIQSDLGHTGESLASSIEDVVSHWRLCLEGSQKPVCREKETSHERKHLKLQVKKVARMKHKTVKFIRSLSVFIVHRFLHRRFITAPDRLRRVELPSALAPSNAPFAAGTMTTCHDYSRASFGFRNLIANLECTEAEANIKSAQGIRMCIKTFLRLRDAKRNNGQKRTGLAAAIKEKAPAWRRSLHEWVASFKTDSS</sequence>
<feature type="region of interest" description="Disordered" evidence="1">
    <location>
        <begin position="1"/>
        <end position="36"/>
    </location>
</feature>
<evidence type="ECO:0000313" key="2">
    <source>
        <dbReference type="Proteomes" id="UP000036681"/>
    </source>
</evidence>
<dbReference type="WBParaSite" id="ALUE_0001532001-mRNA-1">
    <property type="protein sequence ID" value="ALUE_0001532001-mRNA-1"/>
    <property type="gene ID" value="ALUE_0001532001"/>
</dbReference>
<organism evidence="2 3">
    <name type="scientific">Ascaris lumbricoides</name>
    <name type="common">Giant roundworm</name>
    <dbReference type="NCBI Taxonomy" id="6252"/>
    <lineage>
        <taxon>Eukaryota</taxon>
        <taxon>Metazoa</taxon>
        <taxon>Ecdysozoa</taxon>
        <taxon>Nematoda</taxon>
        <taxon>Chromadorea</taxon>
        <taxon>Rhabditida</taxon>
        <taxon>Spirurina</taxon>
        <taxon>Ascaridomorpha</taxon>
        <taxon>Ascaridoidea</taxon>
        <taxon>Ascarididae</taxon>
        <taxon>Ascaris</taxon>
    </lineage>
</organism>
<protein>
    <submittedName>
        <fullName evidence="3">Pericentrin</fullName>
    </submittedName>
</protein>
<feature type="region of interest" description="Disordered" evidence="1">
    <location>
        <begin position="170"/>
        <end position="192"/>
    </location>
</feature>
<keyword evidence="2" id="KW-1185">Reference proteome</keyword>